<dbReference type="Gene3D" id="3.40.30.10">
    <property type="entry name" value="Glutaredoxin"/>
    <property type="match status" value="1"/>
</dbReference>
<proteinExistence type="predicted"/>
<reference evidence="1 2" key="1">
    <citation type="submission" date="2018-10" db="EMBL/GenBank/DDBJ databases">
        <title>Sphingobacterium sp. M05W1-28.</title>
        <authorList>
            <person name="Cai H."/>
        </authorList>
    </citation>
    <scope>NUCLEOTIDE SEQUENCE [LARGE SCALE GENOMIC DNA]</scope>
    <source>
        <strain evidence="1 2">M05W1-28</strain>
    </source>
</reference>
<organism evidence="1 2">
    <name type="scientific">Sphingobacterium puteale</name>
    <dbReference type="NCBI Taxonomy" id="2420510"/>
    <lineage>
        <taxon>Bacteria</taxon>
        <taxon>Pseudomonadati</taxon>
        <taxon>Bacteroidota</taxon>
        <taxon>Sphingobacteriia</taxon>
        <taxon>Sphingobacteriales</taxon>
        <taxon>Sphingobacteriaceae</taxon>
        <taxon>Sphingobacterium</taxon>
    </lineage>
</organism>
<evidence type="ECO:0000313" key="1">
    <source>
        <dbReference type="EMBL" id="RKO72582.1"/>
    </source>
</evidence>
<name>A0A420W1X6_9SPHI</name>
<gene>
    <name evidence="1" type="ORF">D7322_07250</name>
</gene>
<dbReference type="OrthoDB" id="764378at2"/>
<dbReference type="EMBL" id="RBWS01000005">
    <property type="protein sequence ID" value="RKO72582.1"/>
    <property type="molecule type" value="Genomic_DNA"/>
</dbReference>
<evidence type="ECO:0000313" key="2">
    <source>
        <dbReference type="Proteomes" id="UP000282423"/>
    </source>
</evidence>
<comment type="caution">
    <text evidence="1">The sequence shown here is derived from an EMBL/GenBank/DDBJ whole genome shotgun (WGS) entry which is preliminary data.</text>
</comment>
<dbReference type="Proteomes" id="UP000282423">
    <property type="component" value="Unassembled WGS sequence"/>
</dbReference>
<dbReference type="RefSeq" id="WP_121122709.1">
    <property type="nucleotide sequence ID" value="NZ_RBWS01000005.1"/>
</dbReference>
<evidence type="ECO:0008006" key="3">
    <source>
        <dbReference type="Google" id="ProtNLM"/>
    </source>
</evidence>
<dbReference type="InterPro" id="IPR036249">
    <property type="entry name" value="Thioredoxin-like_sf"/>
</dbReference>
<accession>A0A420W1X6</accession>
<sequence>MLKLFLLIIISFLSFNYGTAQIKCASLLKKKFGNQSYSPAELDSLIKDFSKLTACGLDSVALEIATSLPGVFNTLITPSMQDPNKLITYSEVFNKIKEFKVSPEYPTLLKFHIANKALRSRPVNLKEWSKDSLLFLDIFETDKSAIDKGELDAFYRFMKENKIGEITYYQAWAIFKNQQKLMAPPKQHKKILWDDNQDSTLSEVIQKAKEQNKRVILYFSGWTDITSRRLEAELMYLSDDKMINYIRSKFVFKAILIDDRSKLTTKELQQDSNFVKNADNRGAKNRNIQAYYTHSKKTPYFVMLDETGKILKSLSENITKNTLDKFLE</sequence>
<dbReference type="SUPFAM" id="SSF52833">
    <property type="entry name" value="Thioredoxin-like"/>
    <property type="match status" value="1"/>
</dbReference>
<keyword evidence="2" id="KW-1185">Reference proteome</keyword>
<dbReference type="AlphaFoldDB" id="A0A420W1X6"/>
<protein>
    <recommendedName>
        <fullName evidence="3">Thioredoxin domain-containing protein</fullName>
    </recommendedName>
</protein>